<gene>
    <name evidence="1" type="ORF">BD289DRAFT_22890</name>
</gene>
<dbReference type="InParanoid" id="A0A2T3A3N2"/>
<sequence>MDGIENCASQPLLLTSHMRMFTPSVSATQQAPPVWIHPVGVFDLTFYQQPPTLRLTPLSCFHELLPTTSAVFTQKRLTRLCIAQHHDPHEKKQPKPPKCTDAMRHGFMKPQEIMHINVHSKHAQCSHPCRRSIQKAAARELKHVKHTCNALLCMQSAYVGSVHSPVREKGSA</sequence>
<dbReference type="Proteomes" id="UP000241462">
    <property type="component" value="Unassembled WGS sequence"/>
</dbReference>
<accession>A0A2T3A3N2</accession>
<evidence type="ECO:0000313" key="1">
    <source>
        <dbReference type="EMBL" id="PSR82216.1"/>
    </source>
</evidence>
<name>A0A2T3A3N2_9PEZI</name>
<reference evidence="1 2" key="1">
    <citation type="journal article" date="2018" name="Mycol. Prog.">
        <title>Coniella lustricola, a new species from submerged detritus.</title>
        <authorList>
            <person name="Raudabaugh D.B."/>
            <person name="Iturriaga T."/>
            <person name="Carver A."/>
            <person name="Mondo S."/>
            <person name="Pangilinan J."/>
            <person name="Lipzen A."/>
            <person name="He G."/>
            <person name="Amirebrahimi M."/>
            <person name="Grigoriev I.V."/>
            <person name="Miller A.N."/>
        </authorList>
    </citation>
    <scope>NUCLEOTIDE SEQUENCE [LARGE SCALE GENOMIC DNA]</scope>
    <source>
        <strain evidence="1 2">B22-T-1</strain>
    </source>
</reference>
<dbReference type="EMBL" id="KZ678484">
    <property type="protein sequence ID" value="PSR82216.1"/>
    <property type="molecule type" value="Genomic_DNA"/>
</dbReference>
<proteinExistence type="predicted"/>
<dbReference type="AlphaFoldDB" id="A0A2T3A3N2"/>
<evidence type="ECO:0000313" key="2">
    <source>
        <dbReference type="Proteomes" id="UP000241462"/>
    </source>
</evidence>
<protein>
    <submittedName>
        <fullName evidence="1">Uncharacterized protein</fullName>
    </submittedName>
</protein>
<organism evidence="1 2">
    <name type="scientific">Coniella lustricola</name>
    <dbReference type="NCBI Taxonomy" id="2025994"/>
    <lineage>
        <taxon>Eukaryota</taxon>
        <taxon>Fungi</taxon>
        <taxon>Dikarya</taxon>
        <taxon>Ascomycota</taxon>
        <taxon>Pezizomycotina</taxon>
        <taxon>Sordariomycetes</taxon>
        <taxon>Sordariomycetidae</taxon>
        <taxon>Diaporthales</taxon>
        <taxon>Schizoparmaceae</taxon>
        <taxon>Coniella</taxon>
    </lineage>
</organism>
<keyword evidence="2" id="KW-1185">Reference proteome</keyword>